<gene>
    <name evidence="2" type="ORF">PCOR1329_LOCUS1833</name>
</gene>
<keyword evidence="3" id="KW-1185">Reference proteome</keyword>
<comment type="caution">
    <text evidence="2">The sequence shown here is derived from an EMBL/GenBank/DDBJ whole genome shotgun (WGS) entry which is preliminary data.</text>
</comment>
<organism evidence="2 3">
    <name type="scientific">Prorocentrum cordatum</name>
    <dbReference type="NCBI Taxonomy" id="2364126"/>
    <lineage>
        <taxon>Eukaryota</taxon>
        <taxon>Sar</taxon>
        <taxon>Alveolata</taxon>
        <taxon>Dinophyceae</taxon>
        <taxon>Prorocentrales</taxon>
        <taxon>Prorocentraceae</taxon>
        <taxon>Prorocentrum</taxon>
    </lineage>
</organism>
<feature type="compositionally biased region" description="Basic and acidic residues" evidence="1">
    <location>
        <begin position="385"/>
        <end position="395"/>
    </location>
</feature>
<evidence type="ECO:0000313" key="3">
    <source>
        <dbReference type="Proteomes" id="UP001189429"/>
    </source>
</evidence>
<evidence type="ECO:0000313" key="2">
    <source>
        <dbReference type="EMBL" id="CAK0790579.1"/>
    </source>
</evidence>
<feature type="region of interest" description="Disordered" evidence="1">
    <location>
        <begin position="350"/>
        <end position="395"/>
    </location>
</feature>
<protein>
    <recommendedName>
        <fullName evidence="4">Altered inheritance of mitochondria protein 24, mitochondrial</fullName>
    </recommendedName>
</protein>
<dbReference type="Proteomes" id="UP001189429">
    <property type="component" value="Unassembled WGS sequence"/>
</dbReference>
<feature type="region of interest" description="Disordered" evidence="1">
    <location>
        <begin position="1"/>
        <end position="59"/>
    </location>
</feature>
<evidence type="ECO:0000256" key="1">
    <source>
        <dbReference type="SAM" id="MobiDB-lite"/>
    </source>
</evidence>
<evidence type="ECO:0008006" key="4">
    <source>
        <dbReference type="Google" id="ProtNLM"/>
    </source>
</evidence>
<proteinExistence type="predicted"/>
<dbReference type="EMBL" id="CAUYUJ010000447">
    <property type="protein sequence ID" value="CAK0790579.1"/>
    <property type="molecule type" value="Genomic_DNA"/>
</dbReference>
<reference evidence="2" key="1">
    <citation type="submission" date="2023-10" db="EMBL/GenBank/DDBJ databases">
        <authorList>
            <person name="Chen Y."/>
            <person name="Shah S."/>
            <person name="Dougan E. K."/>
            <person name="Thang M."/>
            <person name="Chan C."/>
        </authorList>
    </citation>
    <scope>NUCLEOTIDE SEQUENCE [LARGE SCALE GENOMIC DNA]</scope>
</reference>
<accession>A0ABN9PCY9</accession>
<feature type="compositionally biased region" description="Low complexity" evidence="1">
    <location>
        <begin position="1"/>
        <end position="35"/>
    </location>
</feature>
<sequence length="395" mass="44207">MGAAPSEPAAAPTPNRAAAVAAAEREATTVPCSAAAPPPAPSVRSPCPTAPEHSTEDEPDAVAWPNVLPCFPPRPQFQKQIGDTAPFLRLRREKSKLYDLHEALFVVVENISDFPVLVMPRVCRGRFMKGEEDMVSQLLFPGQTYQLTRLSTDKEHYRMDCYASGLPHFPCNGVSKRVDPTCIAIVCQPAFRDSNDWEPMGSERGLSHPEGWVVYIDHLEDCYVKFELMRTCKYVDDRRPLKMINTSLDGIRYCQDSCGTTFRDGRSLKATVKELKDGTITVADLGIRVVEFGSIYFALDNRRLRCAKQAFPSGTHPKHSVAVLLADLRDPRISKEWEAKFTAGTRIATHEEVRKKDRRGAHESTPAVRQKQQRQARQTPPMESPDVRPDTSVKF</sequence>
<feature type="compositionally biased region" description="Low complexity" evidence="1">
    <location>
        <begin position="369"/>
        <end position="378"/>
    </location>
</feature>
<name>A0ABN9PCY9_9DINO</name>